<feature type="transmembrane region" description="Helical" evidence="7">
    <location>
        <begin position="282"/>
        <end position="306"/>
    </location>
</feature>
<feature type="transmembrane region" description="Helical" evidence="7">
    <location>
        <begin position="257"/>
        <end position="276"/>
    </location>
</feature>
<dbReference type="GO" id="GO:0005886">
    <property type="term" value="C:plasma membrane"/>
    <property type="evidence" value="ECO:0007669"/>
    <property type="project" value="UniProtKB-SubCell"/>
</dbReference>
<keyword evidence="3" id="KW-1003">Cell membrane</keyword>
<dbReference type="CDD" id="cd06177">
    <property type="entry name" value="MFS_NHS"/>
    <property type="match status" value="1"/>
</dbReference>
<dbReference type="AlphaFoldDB" id="A0A1M6KCS7"/>
<keyword evidence="4 7" id="KW-0812">Transmembrane</keyword>
<dbReference type="InterPro" id="IPR020846">
    <property type="entry name" value="MFS_dom"/>
</dbReference>
<evidence type="ECO:0000256" key="4">
    <source>
        <dbReference type="ARBA" id="ARBA00022692"/>
    </source>
</evidence>
<keyword evidence="6 7" id="KW-0472">Membrane</keyword>
<feature type="transmembrane region" description="Helical" evidence="7">
    <location>
        <begin position="120"/>
        <end position="138"/>
    </location>
</feature>
<reference evidence="10" key="1">
    <citation type="submission" date="2016-11" db="EMBL/GenBank/DDBJ databases">
        <authorList>
            <person name="Varghese N."/>
            <person name="Submissions S."/>
        </authorList>
    </citation>
    <scope>NUCLEOTIDE SEQUENCE [LARGE SCALE GENOMIC DNA]</scope>
    <source>
        <strain evidence="10">DSM 19858</strain>
    </source>
</reference>
<dbReference type="Pfam" id="PF03825">
    <property type="entry name" value="Nuc_H_symport"/>
    <property type="match status" value="1"/>
</dbReference>
<dbReference type="STRING" id="192903.SAMN04488513_10615"/>
<feature type="domain" description="Major facilitator superfamily (MFS) profile" evidence="8">
    <location>
        <begin position="177"/>
        <end position="388"/>
    </location>
</feature>
<name>A0A1M6KCS7_9FLAO</name>
<accession>A0A1M6KCS7</accession>
<evidence type="ECO:0000256" key="5">
    <source>
        <dbReference type="ARBA" id="ARBA00022989"/>
    </source>
</evidence>
<feature type="transmembrane region" description="Helical" evidence="7">
    <location>
        <begin position="33"/>
        <end position="52"/>
    </location>
</feature>
<sequence length="388" mass="43268">MLLEYFVWGAWYVTMGTYLLNSLDVGAAQVGSAYANLSIAAILSPIFIGLIADRFFSAQKVLATLHVLGGISLYLISLADNFQDFWWLILLYTLLYMPTISLVNSISFSQMDEPDKEFPLIRVFGTLGWIIAGLWVGFMEWETSHLTFQIAAACSIALAVLCLFLPNTPPNGQKKSLASILGLDALVLFRDRSFIVFFLSSIIICIPLAFYYSFANPFLNDIGFENAAGKMTLGQVSEFLFLLLMPFAFRKFGLKKVMLVGMLAWAVRYLMFAFADGSENNWMLYTAIVLHGICYDFFFVSGQIYIDKKAEKSFRNAAQGLITFATYGVGMLIGSYVSGWVTQRFTVAVGPAGYDWQSIWMVPATIALVTAVLFILLFKEKTVDAPTQ</sequence>
<proteinExistence type="predicted"/>
<dbReference type="Gene3D" id="1.20.1250.20">
    <property type="entry name" value="MFS general substrate transporter like domains"/>
    <property type="match status" value="2"/>
</dbReference>
<dbReference type="EMBL" id="FQYU01000006">
    <property type="protein sequence ID" value="SHJ56735.1"/>
    <property type="molecule type" value="Genomic_DNA"/>
</dbReference>
<feature type="transmembrane region" description="Helical" evidence="7">
    <location>
        <begin position="358"/>
        <end position="378"/>
    </location>
</feature>
<organism evidence="9 10">
    <name type="scientific">Pseudozobellia thermophila</name>
    <dbReference type="NCBI Taxonomy" id="192903"/>
    <lineage>
        <taxon>Bacteria</taxon>
        <taxon>Pseudomonadati</taxon>
        <taxon>Bacteroidota</taxon>
        <taxon>Flavobacteriia</taxon>
        <taxon>Flavobacteriales</taxon>
        <taxon>Flavobacteriaceae</taxon>
        <taxon>Pseudozobellia</taxon>
    </lineage>
</organism>
<keyword evidence="2" id="KW-0813">Transport</keyword>
<dbReference type="PROSITE" id="PS50850">
    <property type="entry name" value="MFS"/>
    <property type="match status" value="1"/>
</dbReference>
<feature type="transmembrane region" description="Helical" evidence="7">
    <location>
        <begin position="194"/>
        <end position="215"/>
    </location>
</feature>
<protein>
    <submittedName>
        <fullName evidence="9">Nucleoside transporter</fullName>
    </submittedName>
</protein>
<dbReference type="InterPro" id="IPR004740">
    <property type="entry name" value="Nuc_H_symport"/>
</dbReference>
<evidence type="ECO:0000256" key="1">
    <source>
        <dbReference type="ARBA" id="ARBA00004651"/>
    </source>
</evidence>
<dbReference type="SUPFAM" id="SSF103473">
    <property type="entry name" value="MFS general substrate transporter"/>
    <property type="match status" value="1"/>
</dbReference>
<comment type="subcellular location">
    <subcellularLocation>
        <location evidence="1">Cell membrane</location>
        <topology evidence="1">Multi-pass membrane protein</topology>
    </subcellularLocation>
</comment>
<keyword evidence="5 7" id="KW-1133">Transmembrane helix</keyword>
<gene>
    <name evidence="9" type="ORF">SAMN04488513_10615</name>
</gene>
<dbReference type="PANTHER" id="PTHR23522">
    <property type="entry name" value="BLL5896 PROTEIN"/>
    <property type="match status" value="1"/>
</dbReference>
<evidence type="ECO:0000256" key="7">
    <source>
        <dbReference type="SAM" id="Phobius"/>
    </source>
</evidence>
<evidence type="ECO:0000256" key="3">
    <source>
        <dbReference type="ARBA" id="ARBA00022475"/>
    </source>
</evidence>
<dbReference type="PANTHER" id="PTHR23522:SF4">
    <property type="entry name" value="NUCLEOSIDE PERMEASE NUPG-RELATED"/>
    <property type="match status" value="1"/>
</dbReference>
<evidence type="ECO:0000313" key="9">
    <source>
        <dbReference type="EMBL" id="SHJ56735.1"/>
    </source>
</evidence>
<evidence type="ECO:0000256" key="2">
    <source>
        <dbReference type="ARBA" id="ARBA00022448"/>
    </source>
</evidence>
<feature type="transmembrane region" description="Helical" evidence="7">
    <location>
        <begin position="144"/>
        <end position="165"/>
    </location>
</feature>
<evidence type="ECO:0000256" key="6">
    <source>
        <dbReference type="ARBA" id="ARBA00023136"/>
    </source>
</evidence>
<evidence type="ECO:0000313" key="10">
    <source>
        <dbReference type="Proteomes" id="UP000184543"/>
    </source>
</evidence>
<dbReference type="Proteomes" id="UP000184543">
    <property type="component" value="Unassembled WGS sequence"/>
</dbReference>
<dbReference type="GO" id="GO:0015212">
    <property type="term" value="F:cytidine transmembrane transporter activity"/>
    <property type="evidence" value="ECO:0007669"/>
    <property type="project" value="TreeGrafter"/>
</dbReference>
<evidence type="ECO:0000259" key="8">
    <source>
        <dbReference type="PROSITE" id="PS50850"/>
    </source>
</evidence>
<dbReference type="InterPro" id="IPR036259">
    <property type="entry name" value="MFS_trans_sf"/>
</dbReference>
<feature type="transmembrane region" description="Helical" evidence="7">
    <location>
        <begin position="318"/>
        <end position="338"/>
    </location>
</feature>
<feature type="transmembrane region" description="Helical" evidence="7">
    <location>
        <begin position="227"/>
        <end position="245"/>
    </location>
</feature>
<feature type="transmembrane region" description="Helical" evidence="7">
    <location>
        <begin position="85"/>
        <end position="108"/>
    </location>
</feature>
<keyword evidence="10" id="KW-1185">Reference proteome</keyword>
<dbReference type="GO" id="GO:0015213">
    <property type="term" value="F:uridine transmembrane transporter activity"/>
    <property type="evidence" value="ECO:0007669"/>
    <property type="project" value="TreeGrafter"/>
</dbReference>